<dbReference type="InterPro" id="IPR036425">
    <property type="entry name" value="MoaB/Mog-like_dom_sf"/>
</dbReference>
<evidence type="ECO:0008006" key="4">
    <source>
        <dbReference type="Google" id="ProtNLM"/>
    </source>
</evidence>
<protein>
    <recommendedName>
        <fullName evidence="4">MoaB/Mog domain-containing protein</fullName>
    </recommendedName>
</protein>
<dbReference type="Gene3D" id="3.90.105.10">
    <property type="entry name" value="Molybdopterin biosynthesis moea protein, domain 2"/>
    <property type="match status" value="1"/>
</dbReference>
<evidence type="ECO:0000313" key="3">
    <source>
        <dbReference type="EMBL" id="SVC94538.1"/>
    </source>
</evidence>
<organism evidence="3">
    <name type="scientific">marine metagenome</name>
    <dbReference type="NCBI Taxonomy" id="408172"/>
    <lineage>
        <taxon>unclassified sequences</taxon>
        <taxon>metagenomes</taxon>
        <taxon>ecological metagenomes</taxon>
    </lineage>
</organism>
<dbReference type="SUPFAM" id="SSF53218">
    <property type="entry name" value="Molybdenum cofactor biosynthesis proteins"/>
    <property type="match status" value="1"/>
</dbReference>
<feature type="domain" description="MoeA N-terminal and linker" evidence="2">
    <location>
        <begin position="17"/>
        <end position="180"/>
    </location>
</feature>
<feature type="non-terminal residue" evidence="3">
    <location>
        <position position="285"/>
    </location>
</feature>
<dbReference type="GO" id="GO:0005737">
    <property type="term" value="C:cytoplasm"/>
    <property type="evidence" value="ECO:0007669"/>
    <property type="project" value="TreeGrafter"/>
</dbReference>
<evidence type="ECO:0000259" key="2">
    <source>
        <dbReference type="Pfam" id="PF03453"/>
    </source>
</evidence>
<dbReference type="InterPro" id="IPR005110">
    <property type="entry name" value="MoeA_linker/N"/>
</dbReference>
<dbReference type="CDD" id="cd00887">
    <property type="entry name" value="MoeA"/>
    <property type="match status" value="1"/>
</dbReference>
<dbReference type="InterPro" id="IPR038987">
    <property type="entry name" value="MoeA-like"/>
</dbReference>
<dbReference type="SUPFAM" id="SSF63882">
    <property type="entry name" value="MoeA N-terminal region -like"/>
    <property type="match status" value="1"/>
</dbReference>
<dbReference type="EMBL" id="UINC01120200">
    <property type="protein sequence ID" value="SVC94538.1"/>
    <property type="molecule type" value="Genomic_DNA"/>
</dbReference>
<proteinExistence type="predicted"/>
<dbReference type="Pfam" id="PF03453">
    <property type="entry name" value="MoeA_N"/>
    <property type="match status" value="1"/>
</dbReference>
<gene>
    <name evidence="3" type="ORF">METZ01_LOCUS347392</name>
</gene>
<dbReference type="InterPro" id="IPR036135">
    <property type="entry name" value="MoeA_linker/N_sf"/>
</dbReference>
<dbReference type="Gene3D" id="2.170.190.11">
    <property type="entry name" value="Molybdopterin biosynthesis moea protein, domain 3"/>
    <property type="match status" value="1"/>
</dbReference>
<feature type="domain" description="MoaB/Mog" evidence="1">
    <location>
        <begin position="195"/>
        <end position="280"/>
    </location>
</feature>
<dbReference type="PANTHER" id="PTHR10192">
    <property type="entry name" value="MOLYBDOPTERIN BIOSYNTHESIS PROTEIN"/>
    <property type="match status" value="1"/>
</dbReference>
<accession>A0A382RC04</accession>
<dbReference type="GO" id="GO:0006777">
    <property type="term" value="P:Mo-molybdopterin cofactor biosynthetic process"/>
    <property type="evidence" value="ECO:0007669"/>
    <property type="project" value="TreeGrafter"/>
</dbReference>
<dbReference type="Gene3D" id="3.40.980.10">
    <property type="entry name" value="MoaB/Mog-like domain"/>
    <property type="match status" value="1"/>
</dbReference>
<dbReference type="Pfam" id="PF00994">
    <property type="entry name" value="MoCF_biosynth"/>
    <property type="match status" value="1"/>
</dbReference>
<reference evidence="3" key="1">
    <citation type="submission" date="2018-05" db="EMBL/GenBank/DDBJ databases">
        <authorList>
            <person name="Lanie J.A."/>
            <person name="Ng W.-L."/>
            <person name="Kazmierczak K.M."/>
            <person name="Andrzejewski T.M."/>
            <person name="Davidsen T.M."/>
            <person name="Wayne K.J."/>
            <person name="Tettelin H."/>
            <person name="Glass J.I."/>
            <person name="Rusch D."/>
            <person name="Podicherti R."/>
            <person name="Tsui H.-C.T."/>
            <person name="Winkler M.E."/>
        </authorList>
    </citation>
    <scope>NUCLEOTIDE SEQUENCE</scope>
</reference>
<evidence type="ECO:0000259" key="1">
    <source>
        <dbReference type="Pfam" id="PF00994"/>
    </source>
</evidence>
<sequence>MKTNAEIRMRGFLKRTPVPELLELIRKHCRLNRSEQVELEHLGGRVLAEPIRSPLDVPNFNRSAMDGYALKAEETFGATRYAPLLFEVVGEVTPGTQFGKTVETGQAVRIMTGGPVPEGADAILIAEHAEAEGDRISVQEPVPPGKHIGFRGEDIHLGTELFDAGRKLRPQDIGLLASVGMQEALVTQRPIIDLLITGNELLPPGSKPEGVNIVDSNSLMLRQLAERDGAVIGKILHLRDERERIRKALLDSEADLVCVTGGTSVGKEDHAPTLLEEVGTLLVHG</sequence>
<name>A0A382RC04_9ZZZZ</name>
<dbReference type="AlphaFoldDB" id="A0A382RC04"/>
<dbReference type="InterPro" id="IPR001453">
    <property type="entry name" value="MoaB/Mog_dom"/>
</dbReference>
<dbReference type="GO" id="GO:0061599">
    <property type="term" value="F:molybdopterin molybdotransferase activity"/>
    <property type="evidence" value="ECO:0007669"/>
    <property type="project" value="TreeGrafter"/>
</dbReference>
<dbReference type="PANTHER" id="PTHR10192:SF5">
    <property type="entry name" value="GEPHYRIN"/>
    <property type="match status" value="1"/>
</dbReference>